<protein>
    <submittedName>
        <fullName evidence="2">Predicted N-acyltransferase</fullName>
    </submittedName>
</protein>
<keyword evidence="3" id="KW-1185">Reference proteome</keyword>
<dbReference type="EMBL" id="FO681348">
    <property type="protein sequence ID" value="CCV65422.1"/>
    <property type="molecule type" value="Genomic_DNA"/>
</dbReference>
<keyword evidence="2" id="KW-0808">Transferase</keyword>
<dbReference type="CDD" id="cd04301">
    <property type="entry name" value="NAT_SF"/>
    <property type="match status" value="1"/>
</dbReference>
<sequence length="157" mass="17358">MVDVMANYDLLVDLNQVDFKVETEVAIKRVLSPDADEVVEFITAHFSKKWASEAKAALYKPFSSCFIAVIDKKVVGFACYDATAKGFFGPIGVDETIRGKNIGKALLLKSLEGMKYEGYHYAIIGGVSDRVFTFYNKSCGAIKIENSAKIYLSMISK</sequence>
<dbReference type="SUPFAM" id="SSF55729">
    <property type="entry name" value="Acyl-CoA N-acyltransferases (Nat)"/>
    <property type="match status" value="1"/>
</dbReference>
<dbReference type="Pfam" id="PF00583">
    <property type="entry name" value="Acetyltransf_1"/>
    <property type="match status" value="1"/>
</dbReference>
<dbReference type="KEGG" id="abra:BN85304010"/>
<evidence type="ECO:0000313" key="2">
    <source>
        <dbReference type="EMBL" id="CCV65422.1"/>
    </source>
</evidence>
<dbReference type="Gene3D" id="3.40.630.30">
    <property type="match status" value="1"/>
</dbReference>
<dbReference type="HOGENOM" id="CLU_118578_0_0_14"/>
<gene>
    <name evidence="2" type="ORF">BN85304010</name>
</gene>
<organism evidence="2 3">
    <name type="scientific">Acholeplasma brassicae</name>
    <dbReference type="NCBI Taxonomy" id="61635"/>
    <lineage>
        <taxon>Bacteria</taxon>
        <taxon>Bacillati</taxon>
        <taxon>Mycoplasmatota</taxon>
        <taxon>Mollicutes</taxon>
        <taxon>Acholeplasmatales</taxon>
        <taxon>Acholeplasmataceae</taxon>
        <taxon>Acholeplasma</taxon>
    </lineage>
</organism>
<evidence type="ECO:0000259" key="1">
    <source>
        <dbReference type="PROSITE" id="PS51186"/>
    </source>
</evidence>
<keyword evidence="2" id="KW-0012">Acyltransferase</keyword>
<evidence type="ECO:0000313" key="3">
    <source>
        <dbReference type="Proteomes" id="UP000032737"/>
    </source>
</evidence>
<name>U4KMM9_9MOLU</name>
<proteinExistence type="predicted"/>
<feature type="domain" description="N-acetyltransferase" evidence="1">
    <location>
        <begin position="25"/>
        <end position="157"/>
    </location>
</feature>
<dbReference type="InterPro" id="IPR000182">
    <property type="entry name" value="GNAT_dom"/>
</dbReference>
<dbReference type="GO" id="GO:0016747">
    <property type="term" value="F:acyltransferase activity, transferring groups other than amino-acyl groups"/>
    <property type="evidence" value="ECO:0007669"/>
    <property type="project" value="InterPro"/>
</dbReference>
<accession>U4KMM9</accession>
<dbReference type="Proteomes" id="UP000032737">
    <property type="component" value="Chromosome"/>
</dbReference>
<reference evidence="2 3" key="1">
    <citation type="journal article" date="2013" name="J. Mol. Microbiol. Biotechnol.">
        <title>Analysis of the Complete Genomes of Acholeplasma brassicae , A. palmae and A. laidlawii and Their Comparison to the Obligate Parasites from ' Candidatus Phytoplasma'.</title>
        <authorList>
            <person name="Kube M."/>
            <person name="Siewert C."/>
            <person name="Migdoll A.M."/>
            <person name="Duduk B."/>
            <person name="Holz S."/>
            <person name="Rabus R."/>
            <person name="Seemuller E."/>
            <person name="Mitrovic J."/>
            <person name="Muller I."/>
            <person name="Buttner C."/>
            <person name="Reinhardt R."/>
        </authorList>
    </citation>
    <scope>NUCLEOTIDE SEQUENCE [LARGE SCALE GENOMIC DNA]</scope>
    <source>
        <strain evidence="3">0502</strain>
    </source>
</reference>
<dbReference type="InterPro" id="IPR016181">
    <property type="entry name" value="Acyl_CoA_acyltransferase"/>
</dbReference>
<dbReference type="AlphaFoldDB" id="U4KMM9"/>
<dbReference type="PROSITE" id="PS51186">
    <property type="entry name" value="GNAT"/>
    <property type="match status" value="1"/>
</dbReference>
<dbReference type="STRING" id="61635.BN85304010"/>